<dbReference type="InterPro" id="IPR005537">
    <property type="entry name" value="RAMP_III_fam"/>
</dbReference>
<proteinExistence type="predicted"/>
<name>A0A1W1DYA3_9ZZZZ</name>
<dbReference type="Pfam" id="PF03787">
    <property type="entry name" value="RAMPs"/>
    <property type="match status" value="1"/>
</dbReference>
<dbReference type="GO" id="GO:0051607">
    <property type="term" value="P:defense response to virus"/>
    <property type="evidence" value="ECO:0007669"/>
    <property type="project" value="UniProtKB-KW"/>
</dbReference>
<evidence type="ECO:0000313" key="3">
    <source>
        <dbReference type="EMBL" id="SFV86561.1"/>
    </source>
</evidence>
<evidence type="ECO:0000259" key="2">
    <source>
        <dbReference type="Pfam" id="PF03787"/>
    </source>
</evidence>
<gene>
    <name evidence="3" type="ORF">MNB_SUP05-SYMBIONT-4-244</name>
</gene>
<protein>
    <submittedName>
        <fullName evidence="3">DUF324 domain-containing protein</fullName>
    </submittedName>
</protein>
<sequence length="641" mass="73597">MPISSPYNFIPLSDTVHTLDWQEASQDVPLADGVSGTLSINLQTFGNLMVGDTHTKSSSNKAGKVDFFTTPDGNIAIPGTSIKGAIRNILDIATFAKFSQIEDRRFGVRDLNYKDYTKKFSTNESGYFRSNVQAGWLSFQKNTWQLEPVAYHRIEQNSIGKKIANDFFGDKIARCSADQKYIKYMCRNEGKLSTTFSAQADYKKQQGTKMIYSQASFDNPNKQGYLIFTGQTMDRFGFDRKTGKRIRRRTYKHMEFIFEESVKQNPVIANDNLNKVMKDFLFIYNSDNKELKYLNTLIKNGKLPAIPVFYLEKDGEIHSMGLSQLYKLASDYSTYDCVKNTATEHLDQNQKVDFTTLMFGSINDEVASKSRVNFGLFTPEKTIAAESLKYSEETILSSPKPTYYPNYIKQPNDGSNILPRGEKYNTYLSKDAELRGWKRYPVKKAIKLGDVPQNVNGKKTIIKMQHLTEDTVFQGKMRFHNLSKIELGALLWVLLLTDNTNIKINIGMAKSFGYGKVNFEIDHNQSSPISHNKEQITFSECVEQFKAHMKEHINDWEKSDQIKTLLAILNENEALEHQKETKTTLQHMKLREYRDAKQQKQILPDFIKKQQASNINNKKQKNEQPVNNAMKSQFENIFKKS</sequence>
<dbReference type="EMBL" id="FPHY01000089">
    <property type="protein sequence ID" value="SFV86561.1"/>
    <property type="molecule type" value="Genomic_DNA"/>
</dbReference>
<keyword evidence="1" id="KW-0051">Antiviral defense</keyword>
<dbReference type="AlphaFoldDB" id="A0A1W1DYA3"/>
<accession>A0A1W1DYA3</accession>
<dbReference type="InterPro" id="IPR023825">
    <property type="entry name" value="CRISPR-assoc_RAMP_BGP1436"/>
</dbReference>
<evidence type="ECO:0000256" key="1">
    <source>
        <dbReference type="ARBA" id="ARBA00023118"/>
    </source>
</evidence>
<dbReference type="NCBIfam" id="TIGR03986">
    <property type="entry name" value="TIGR03986 family CRISPR-associated RAMP protein"/>
    <property type="match status" value="1"/>
</dbReference>
<reference evidence="3" key="1">
    <citation type="submission" date="2016-10" db="EMBL/GenBank/DDBJ databases">
        <authorList>
            <person name="de Groot N.N."/>
        </authorList>
    </citation>
    <scope>NUCLEOTIDE SEQUENCE</scope>
</reference>
<organism evidence="3">
    <name type="scientific">hydrothermal vent metagenome</name>
    <dbReference type="NCBI Taxonomy" id="652676"/>
    <lineage>
        <taxon>unclassified sequences</taxon>
        <taxon>metagenomes</taxon>
        <taxon>ecological metagenomes</taxon>
    </lineage>
</organism>
<feature type="domain" description="CRISPR type III-associated protein" evidence="2">
    <location>
        <begin position="53"/>
        <end position="292"/>
    </location>
</feature>